<evidence type="ECO:0000256" key="1">
    <source>
        <dbReference type="ARBA" id="ARBA00008106"/>
    </source>
</evidence>
<evidence type="ECO:0000313" key="3">
    <source>
        <dbReference type="EMBL" id="MFD2256714.1"/>
    </source>
</evidence>
<name>A0ABW5D7H8_9BACT</name>
<dbReference type="Gene3D" id="3.40.50.1000">
    <property type="entry name" value="HAD superfamily/HAD-like"/>
    <property type="match status" value="1"/>
</dbReference>
<comment type="caution">
    <text evidence="3">The sequence shown here is derived from an EMBL/GenBank/DDBJ whole genome shotgun (WGS) entry which is preliminary data.</text>
</comment>
<reference evidence="4" key="1">
    <citation type="journal article" date="2019" name="Int. J. Syst. Evol. Microbiol.">
        <title>The Global Catalogue of Microorganisms (GCM) 10K type strain sequencing project: providing services to taxonomists for standard genome sequencing and annotation.</title>
        <authorList>
            <consortium name="The Broad Institute Genomics Platform"/>
            <consortium name="The Broad Institute Genome Sequencing Center for Infectious Disease"/>
            <person name="Wu L."/>
            <person name="Ma J."/>
        </authorList>
    </citation>
    <scope>NUCLEOTIDE SEQUENCE [LARGE SCALE GENOMIC DNA]</scope>
    <source>
        <strain evidence="4">CGMCC 4.7106</strain>
    </source>
</reference>
<dbReference type="PRINTS" id="PR00413">
    <property type="entry name" value="HADHALOGNASE"/>
</dbReference>
<dbReference type="InterPro" id="IPR023198">
    <property type="entry name" value="PGP-like_dom2"/>
</dbReference>
<evidence type="ECO:0000313" key="4">
    <source>
        <dbReference type="Proteomes" id="UP001597375"/>
    </source>
</evidence>
<dbReference type="RefSeq" id="WP_386820004.1">
    <property type="nucleotide sequence ID" value="NZ_JBHUIT010000012.1"/>
</dbReference>
<dbReference type="NCBIfam" id="TIGR01428">
    <property type="entry name" value="HAD_type_II"/>
    <property type="match status" value="1"/>
</dbReference>
<comment type="similarity">
    <text evidence="1">Belongs to the HAD-like hydrolase superfamily. S-2-haloalkanoic acid dehalogenase family.</text>
</comment>
<keyword evidence="2" id="KW-0378">Hydrolase</keyword>
<protein>
    <submittedName>
        <fullName evidence="3">Haloacid dehalogenase type II</fullName>
    </submittedName>
</protein>
<dbReference type="Proteomes" id="UP001597375">
    <property type="component" value="Unassembled WGS sequence"/>
</dbReference>
<dbReference type="SUPFAM" id="SSF56784">
    <property type="entry name" value="HAD-like"/>
    <property type="match status" value="1"/>
</dbReference>
<gene>
    <name evidence="3" type="ORF">ACFSSA_08505</name>
</gene>
<dbReference type="Pfam" id="PF00702">
    <property type="entry name" value="Hydrolase"/>
    <property type="match status" value="1"/>
</dbReference>
<dbReference type="SFLD" id="SFLDS00003">
    <property type="entry name" value="Haloacid_Dehalogenase"/>
    <property type="match status" value="1"/>
</dbReference>
<dbReference type="Gene3D" id="1.10.150.240">
    <property type="entry name" value="Putative phosphatase, domain 2"/>
    <property type="match status" value="1"/>
</dbReference>
<accession>A0ABW5D7H8</accession>
<dbReference type="InterPro" id="IPR006328">
    <property type="entry name" value="2-HAD"/>
</dbReference>
<dbReference type="InterPro" id="IPR023214">
    <property type="entry name" value="HAD_sf"/>
</dbReference>
<dbReference type="PANTHER" id="PTHR43316">
    <property type="entry name" value="HYDROLASE, HALOACID DELAHOGENASE-RELATED"/>
    <property type="match status" value="1"/>
</dbReference>
<dbReference type="EMBL" id="JBHUIT010000012">
    <property type="protein sequence ID" value="MFD2256714.1"/>
    <property type="molecule type" value="Genomic_DNA"/>
</dbReference>
<evidence type="ECO:0000256" key="2">
    <source>
        <dbReference type="ARBA" id="ARBA00022801"/>
    </source>
</evidence>
<dbReference type="PANTHER" id="PTHR43316:SF3">
    <property type="entry name" value="HALOACID DEHALOGENASE, TYPE II (AFU_ORTHOLOGUE AFUA_2G07750)-RELATED"/>
    <property type="match status" value="1"/>
</dbReference>
<organism evidence="3 4">
    <name type="scientific">Luteolibacter algae</name>
    <dbReference type="NCBI Taxonomy" id="454151"/>
    <lineage>
        <taxon>Bacteria</taxon>
        <taxon>Pseudomonadati</taxon>
        <taxon>Verrucomicrobiota</taxon>
        <taxon>Verrucomicrobiia</taxon>
        <taxon>Verrucomicrobiales</taxon>
        <taxon>Verrucomicrobiaceae</taxon>
        <taxon>Luteolibacter</taxon>
    </lineage>
</organism>
<dbReference type="SFLD" id="SFLDG01129">
    <property type="entry name" value="C1.5:_HAD__Beta-PGM__Phosphata"/>
    <property type="match status" value="1"/>
</dbReference>
<keyword evidence="4" id="KW-1185">Reference proteome</keyword>
<sequence>MKTSKRPEVLFFDVNESLLDLEPLKKSVAKAFGGRDDLVTLWFTTMLQYSLVESAGESYQEFGEIGAAAMVMVARKNEIDLGIEEAKEAIKPITSLPAHPDVKPALERLKDAGYRLVTLTNSPQKGVDAQMENAGLSHFFEKRLSVGEIETYKPNRRTYLWAAEQMGVKPENSMLLAAHGWDIAGARWAGLRAVFLSRPGAQLYPLGPPPEHSSADLSKAADYLVTLE</sequence>
<proteinExistence type="inferred from homology"/>
<dbReference type="InterPro" id="IPR036412">
    <property type="entry name" value="HAD-like_sf"/>
</dbReference>
<dbReference type="CDD" id="cd02588">
    <property type="entry name" value="HAD_L2-DEX"/>
    <property type="match status" value="1"/>
</dbReference>
<dbReference type="InterPro" id="IPR051540">
    <property type="entry name" value="S-2-haloacid_dehalogenase"/>
</dbReference>
<dbReference type="InterPro" id="IPR006439">
    <property type="entry name" value="HAD-SF_hydro_IA"/>
</dbReference>
<dbReference type="NCBIfam" id="TIGR01493">
    <property type="entry name" value="HAD-SF-IA-v2"/>
    <property type="match status" value="1"/>
</dbReference>